<accession>N1QU56</accession>
<protein>
    <submittedName>
        <fullName evidence="1">Uncharacterized protein</fullName>
    </submittedName>
</protein>
<dbReference type="EnsemblPlants" id="EMT02035">
    <property type="protein sequence ID" value="EMT02035"/>
    <property type="gene ID" value="F775_23923"/>
</dbReference>
<sequence>MAFETYVVIEGLDNSAYIVWERKYGGISYDNFDKENFNLAPTYGNVALFIFSLAHQQQRWWRHCRPCSMWHNHVHCLLWGRSDLRLQVWLPHPLFTMCSVHLAGISRIIFDGCKDCNSLNPSLRKHALGVAMGFFQQPRVVKKRIRIPALLLLRLVREGLLRLLCRAVAVRLLVPSLLGEVCFRSLVGWLCMGMGSAPPEICLGMWYYCTGKGGSPVHVGPACAGSEEGSDHFGSIAGIGFGGGRRWQVMGLEHRKLTWHLKLTWSLKGLATVLTE</sequence>
<name>N1QU56_AEGTA</name>
<dbReference type="AlphaFoldDB" id="N1QU56"/>
<reference evidence="1" key="1">
    <citation type="submission" date="2015-06" db="UniProtKB">
        <authorList>
            <consortium name="EnsemblPlants"/>
        </authorList>
    </citation>
    <scope>IDENTIFICATION</scope>
</reference>
<proteinExistence type="predicted"/>
<evidence type="ECO:0000313" key="1">
    <source>
        <dbReference type="EnsemblPlants" id="EMT02035"/>
    </source>
</evidence>
<organism evidence="1">
    <name type="scientific">Aegilops tauschii</name>
    <name type="common">Tausch's goatgrass</name>
    <name type="synonym">Aegilops squarrosa</name>
    <dbReference type="NCBI Taxonomy" id="37682"/>
    <lineage>
        <taxon>Eukaryota</taxon>
        <taxon>Viridiplantae</taxon>
        <taxon>Streptophyta</taxon>
        <taxon>Embryophyta</taxon>
        <taxon>Tracheophyta</taxon>
        <taxon>Spermatophyta</taxon>
        <taxon>Magnoliopsida</taxon>
        <taxon>Liliopsida</taxon>
        <taxon>Poales</taxon>
        <taxon>Poaceae</taxon>
        <taxon>BOP clade</taxon>
        <taxon>Pooideae</taxon>
        <taxon>Triticodae</taxon>
        <taxon>Triticeae</taxon>
        <taxon>Triticinae</taxon>
        <taxon>Aegilops</taxon>
    </lineage>
</organism>